<evidence type="ECO:0000256" key="6">
    <source>
        <dbReference type="ARBA" id="ARBA00023170"/>
    </source>
</evidence>
<dbReference type="PANTHER" id="PTHR42643:SF24">
    <property type="entry name" value="IONOTROPIC RECEPTOR 60A"/>
    <property type="match status" value="1"/>
</dbReference>
<evidence type="ECO:0000256" key="3">
    <source>
        <dbReference type="ARBA" id="ARBA00022692"/>
    </source>
</evidence>
<feature type="non-terminal residue" evidence="9">
    <location>
        <position position="165"/>
    </location>
</feature>
<evidence type="ECO:0000256" key="5">
    <source>
        <dbReference type="ARBA" id="ARBA00023136"/>
    </source>
</evidence>
<keyword evidence="4 8" id="KW-1133">Transmembrane helix</keyword>
<dbReference type="PANTHER" id="PTHR42643">
    <property type="entry name" value="IONOTROPIC RECEPTOR 20A-RELATED"/>
    <property type="match status" value="1"/>
</dbReference>
<keyword evidence="10" id="KW-1185">Reference proteome</keyword>
<keyword evidence="6" id="KW-0675">Receptor</keyword>
<evidence type="ECO:0000256" key="8">
    <source>
        <dbReference type="SAM" id="Phobius"/>
    </source>
</evidence>
<comment type="subcellular location">
    <subcellularLocation>
        <location evidence="1">Cell membrane</location>
        <topology evidence="1">Multi-pass membrane protein</topology>
    </subcellularLocation>
</comment>
<sequence>MAVVDQVGGMSIFRDFYDNSTLHKKYVTVRLRNLRKKLNEISNGDSFLFAVDKLQVQYHRQNVQILDERVLTTPTCIHMRPRWPAASEISELIARVVETGLYRKIRRNERTEWNLMYGNLTETRKFKPIGLKTVNSCFYSLMFMYVVSTIVLLVEIYWSNRITKN</sequence>
<evidence type="ECO:0000313" key="10">
    <source>
        <dbReference type="Proteomes" id="UP000838878"/>
    </source>
</evidence>
<evidence type="ECO:0000256" key="4">
    <source>
        <dbReference type="ARBA" id="ARBA00022989"/>
    </source>
</evidence>
<evidence type="ECO:0000313" key="9">
    <source>
        <dbReference type="EMBL" id="CAH0723277.1"/>
    </source>
</evidence>
<protein>
    <submittedName>
        <fullName evidence="9">Uncharacterized protein</fullName>
    </submittedName>
</protein>
<dbReference type="InterPro" id="IPR052192">
    <property type="entry name" value="Insect_Ionotropic_Sensory_Rcpt"/>
</dbReference>
<evidence type="ECO:0000256" key="1">
    <source>
        <dbReference type="ARBA" id="ARBA00004651"/>
    </source>
</evidence>
<reference evidence="9" key="1">
    <citation type="submission" date="2021-12" db="EMBL/GenBank/DDBJ databases">
        <authorList>
            <person name="Martin H S."/>
        </authorList>
    </citation>
    <scope>NUCLEOTIDE SEQUENCE</scope>
</reference>
<dbReference type="GO" id="GO:0005886">
    <property type="term" value="C:plasma membrane"/>
    <property type="evidence" value="ECO:0007669"/>
    <property type="project" value="UniProtKB-SubCell"/>
</dbReference>
<dbReference type="Proteomes" id="UP000838878">
    <property type="component" value="Chromosome 3"/>
</dbReference>
<dbReference type="AlphaFoldDB" id="A0A8J9UNS9"/>
<proteinExistence type="predicted"/>
<evidence type="ECO:0000256" key="7">
    <source>
        <dbReference type="ARBA" id="ARBA00023180"/>
    </source>
</evidence>
<gene>
    <name evidence="9" type="ORF">BINO364_LOCUS9124</name>
</gene>
<dbReference type="EMBL" id="OV170223">
    <property type="protein sequence ID" value="CAH0723277.1"/>
    <property type="molecule type" value="Genomic_DNA"/>
</dbReference>
<name>A0A8J9UNS9_9NEOP</name>
<keyword evidence="7" id="KW-0325">Glycoprotein</keyword>
<keyword evidence="3 8" id="KW-0812">Transmembrane</keyword>
<accession>A0A8J9UNS9</accession>
<organism evidence="9 10">
    <name type="scientific">Brenthis ino</name>
    <name type="common">lesser marbled fritillary</name>
    <dbReference type="NCBI Taxonomy" id="405034"/>
    <lineage>
        <taxon>Eukaryota</taxon>
        <taxon>Metazoa</taxon>
        <taxon>Ecdysozoa</taxon>
        <taxon>Arthropoda</taxon>
        <taxon>Hexapoda</taxon>
        <taxon>Insecta</taxon>
        <taxon>Pterygota</taxon>
        <taxon>Neoptera</taxon>
        <taxon>Endopterygota</taxon>
        <taxon>Lepidoptera</taxon>
        <taxon>Glossata</taxon>
        <taxon>Ditrysia</taxon>
        <taxon>Papilionoidea</taxon>
        <taxon>Nymphalidae</taxon>
        <taxon>Heliconiinae</taxon>
        <taxon>Argynnini</taxon>
        <taxon>Brenthis</taxon>
    </lineage>
</organism>
<keyword evidence="2" id="KW-1003">Cell membrane</keyword>
<feature type="transmembrane region" description="Helical" evidence="8">
    <location>
        <begin position="138"/>
        <end position="158"/>
    </location>
</feature>
<keyword evidence="5 8" id="KW-0472">Membrane</keyword>
<evidence type="ECO:0000256" key="2">
    <source>
        <dbReference type="ARBA" id="ARBA00022475"/>
    </source>
</evidence>
<dbReference type="OrthoDB" id="7687957at2759"/>